<keyword evidence="3 6" id="KW-0812">Transmembrane</keyword>
<comment type="subcellular location">
    <subcellularLocation>
        <location evidence="1">Cell membrane</location>
        <topology evidence="1">Multi-pass membrane protein</topology>
    </subcellularLocation>
</comment>
<feature type="transmembrane region" description="Helical" evidence="6">
    <location>
        <begin position="361"/>
        <end position="383"/>
    </location>
</feature>
<dbReference type="Proteomes" id="UP000320055">
    <property type="component" value="Unassembled WGS sequence"/>
</dbReference>
<evidence type="ECO:0000256" key="6">
    <source>
        <dbReference type="SAM" id="Phobius"/>
    </source>
</evidence>
<keyword evidence="4 6" id="KW-1133">Transmembrane helix</keyword>
<evidence type="ECO:0000256" key="5">
    <source>
        <dbReference type="ARBA" id="ARBA00023136"/>
    </source>
</evidence>
<name>A0A563VX95_9CYAN</name>
<feature type="transmembrane region" description="Helical" evidence="6">
    <location>
        <begin position="203"/>
        <end position="225"/>
    </location>
</feature>
<dbReference type="PANTHER" id="PTHR30250:SF11">
    <property type="entry name" value="O-ANTIGEN TRANSPORTER-RELATED"/>
    <property type="match status" value="1"/>
</dbReference>
<feature type="transmembrane region" description="Helical" evidence="6">
    <location>
        <begin position="172"/>
        <end position="197"/>
    </location>
</feature>
<dbReference type="PANTHER" id="PTHR30250">
    <property type="entry name" value="PST FAMILY PREDICTED COLANIC ACID TRANSPORTER"/>
    <property type="match status" value="1"/>
</dbReference>
<feature type="transmembrane region" description="Helical" evidence="6">
    <location>
        <begin position="142"/>
        <end position="160"/>
    </location>
</feature>
<dbReference type="EMBL" id="CAACVJ010000335">
    <property type="protein sequence ID" value="VEP16059.1"/>
    <property type="molecule type" value="Genomic_DNA"/>
</dbReference>
<proteinExistence type="predicted"/>
<keyword evidence="2" id="KW-1003">Cell membrane</keyword>
<dbReference type="GO" id="GO:0005886">
    <property type="term" value="C:plasma membrane"/>
    <property type="evidence" value="ECO:0007669"/>
    <property type="project" value="UniProtKB-SubCell"/>
</dbReference>
<gene>
    <name evidence="7" type="ORF">H1P_400015</name>
</gene>
<dbReference type="AlphaFoldDB" id="A0A563VX95"/>
<sequence length="453" mass="49163">MINRSVRCIQDLWQTLFAKEQQSSLKKRLVKGAAGTLGLRIAATGLNFLTSILLARLLGASGFGVYTYAFTWTQLLSLGATLGLDKLIVREVAVYKTKSSWNLMRGLLNWANQIALITSVVLILVAIGVAWSLNVGANSEQFLAFCLAMLIIPIDTLRNLRLAAMRGLNKIVMGLVPELLIAPALLIVLVGCGYLFLGEDLNAPWVILIRLVITLITLAIGMKLLYRILPDEVKKATAKYQAKTWLNSALPFMFMGSMYLIKSRTDILMLGAIQGAEVVGIYFAVSRGAQLIDFVTNAANTVLAPNIASLYAEGKTEKIQRILTKSSRTVLLTSLPIIIGLMVFGYWYLSLFGSEFTQGQNALIVLCVGQLVNVATGSAGLLLSMTGHERYTLISRCGSTLLNVVLNALLIPRWGLSGAAIATVGSTVLLNVENTIVVRKKLGIHCTVFGKLL</sequence>
<dbReference type="InterPro" id="IPR050833">
    <property type="entry name" value="Poly_Biosynth_Transport"/>
</dbReference>
<dbReference type="RefSeq" id="WP_246141521.1">
    <property type="nucleotide sequence ID" value="NZ_LR213800.1"/>
</dbReference>
<evidence type="ECO:0000313" key="8">
    <source>
        <dbReference type="Proteomes" id="UP000320055"/>
    </source>
</evidence>
<organism evidence="7 8">
    <name type="scientific">Hyella patelloides LEGE 07179</name>
    <dbReference type="NCBI Taxonomy" id="945734"/>
    <lineage>
        <taxon>Bacteria</taxon>
        <taxon>Bacillati</taxon>
        <taxon>Cyanobacteriota</taxon>
        <taxon>Cyanophyceae</taxon>
        <taxon>Pleurocapsales</taxon>
        <taxon>Hyellaceae</taxon>
        <taxon>Hyella</taxon>
    </lineage>
</organism>
<evidence type="ECO:0000313" key="7">
    <source>
        <dbReference type="EMBL" id="VEP16059.1"/>
    </source>
</evidence>
<dbReference type="CDD" id="cd13128">
    <property type="entry name" value="MATE_Wzx_like"/>
    <property type="match status" value="1"/>
</dbReference>
<keyword evidence="5 6" id="KW-0472">Membrane</keyword>
<protein>
    <submittedName>
        <fullName evidence="7">Membrane protein involved in the export of O-antigen and teichoic acid</fullName>
    </submittedName>
</protein>
<dbReference type="Pfam" id="PF01943">
    <property type="entry name" value="Polysacc_synt"/>
    <property type="match status" value="1"/>
</dbReference>
<evidence type="ECO:0000256" key="2">
    <source>
        <dbReference type="ARBA" id="ARBA00022475"/>
    </source>
</evidence>
<feature type="transmembrane region" description="Helical" evidence="6">
    <location>
        <begin position="110"/>
        <end position="130"/>
    </location>
</feature>
<evidence type="ECO:0000256" key="1">
    <source>
        <dbReference type="ARBA" id="ARBA00004651"/>
    </source>
</evidence>
<dbReference type="InterPro" id="IPR002797">
    <property type="entry name" value="Polysacc_synth"/>
</dbReference>
<accession>A0A563VX95</accession>
<feature type="transmembrane region" description="Helical" evidence="6">
    <location>
        <begin position="65"/>
        <end position="89"/>
    </location>
</feature>
<feature type="transmembrane region" description="Helical" evidence="6">
    <location>
        <begin position="37"/>
        <end position="59"/>
    </location>
</feature>
<reference evidence="7 8" key="1">
    <citation type="submission" date="2019-01" db="EMBL/GenBank/DDBJ databases">
        <authorList>
            <person name="Brito A."/>
        </authorList>
    </citation>
    <scope>NUCLEOTIDE SEQUENCE [LARGE SCALE GENOMIC DNA]</scope>
    <source>
        <strain evidence="7">1</strain>
    </source>
</reference>
<feature type="transmembrane region" description="Helical" evidence="6">
    <location>
        <begin position="330"/>
        <end position="349"/>
    </location>
</feature>
<evidence type="ECO:0000256" key="3">
    <source>
        <dbReference type="ARBA" id="ARBA00022692"/>
    </source>
</evidence>
<keyword evidence="8" id="KW-1185">Reference proteome</keyword>
<evidence type="ECO:0000256" key="4">
    <source>
        <dbReference type="ARBA" id="ARBA00022989"/>
    </source>
</evidence>